<dbReference type="Gene3D" id="3.30.460.10">
    <property type="entry name" value="Beta Polymerase, domain 2"/>
    <property type="match status" value="1"/>
</dbReference>
<proteinExistence type="predicted"/>
<dbReference type="InterPro" id="IPR043519">
    <property type="entry name" value="NT_sf"/>
</dbReference>
<gene>
    <name evidence="1" type="ORF">EV420DRAFT_1622678</name>
</gene>
<evidence type="ECO:0000313" key="1">
    <source>
        <dbReference type="EMBL" id="KAK0445044.1"/>
    </source>
</evidence>
<dbReference type="AlphaFoldDB" id="A0AA39JPE0"/>
<protein>
    <recommendedName>
        <fullName evidence="3">Nucleotidyltransferase</fullName>
    </recommendedName>
</protein>
<sequence length="226" mass="25054">MTESLPQLEREYIAKLVATLNDILTNCLVAVYLFGSASYGAYEPGISDLDVQAIISSPLPRATYWKLATQLGHSAIPCPAHKLEFVLYTKDAVRAAHPQFELNFNTGDGMTDYVCLDPSQEAARWFLLDIASGREKGVALLGPPPATVFAEPRRDRVVAAIVDCIHWHLQHEPTSANTIMNACRAWRFVETANWGSKLRAGDAIVCLNTQSSKILSRRTSDHLLEW</sequence>
<organism evidence="1 2">
    <name type="scientific">Armillaria tabescens</name>
    <name type="common">Ringless honey mushroom</name>
    <name type="synonym">Agaricus tabescens</name>
    <dbReference type="NCBI Taxonomy" id="1929756"/>
    <lineage>
        <taxon>Eukaryota</taxon>
        <taxon>Fungi</taxon>
        <taxon>Dikarya</taxon>
        <taxon>Basidiomycota</taxon>
        <taxon>Agaricomycotina</taxon>
        <taxon>Agaricomycetes</taxon>
        <taxon>Agaricomycetidae</taxon>
        <taxon>Agaricales</taxon>
        <taxon>Marasmiineae</taxon>
        <taxon>Physalacriaceae</taxon>
        <taxon>Desarmillaria</taxon>
    </lineage>
</organism>
<keyword evidence="2" id="KW-1185">Reference proteome</keyword>
<dbReference type="RefSeq" id="XP_060325391.1">
    <property type="nucleotide sequence ID" value="XM_060475839.1"/>
</dbReference>
<dbReference type="Proteomes" id="UP001175211">
    <property type="component" value="Unassembled WGS sequence"/>
</dbReference>
<name>A0AA39JPE0_ARMTA</name>
<dbReference type="EMBL" id="JAUEPS010000051">
    <property type="protein sequence ID" value="KAK0445044.1"/>
    <property type="molecule type" value="Genomic_DNA"/>
</dbReference>
<dbReference type="GeneID" id="85359387"/>
<reference evidence="1" key="1">
    <citation type="submission" date="2023-06" db="EMBL/GenBank/DDBJ databases">
        <authorList>
            <consortium name="Lawrence Berkeley National Laboratory"/>
            <person name="Ahrendt S."/>
            <person name="Sahu N."/>
            <person name="Indic B."/>
            <person name="Wong-Bajracharya J."/>
            <person name="Merenyi Z."/>
            <person name="Ke H.-M."/>
            <person name="Monk M."/>
            <person name="Kocsube S."/>
            <person name="Drula E."/>
            <person name="Lipzen A."/>
            <person name="Balint B."/>
            <person name="Henrissat B."/>
            <person name="Andreopoulos B."/>
            <person name="Martin F.M."/>
            <person name="Harder C.B."/>
            <person name="Rigling D."/>
            <person name="Ford K.L."/>
            <person name="Foster G.D."/>
            <person name="Pangilinan J."/>
            <person name="Papanicolaou A."/>
            <person name="Barry K."/>
            <person name="LaButti K."/>
            <person name="Viragh M."/>
            <person name="Koriabine M."/>
            <person name="Yan M."/>
            <person name="Riley R."/>
            <person name="Champramary S."/>
            <person name="Plett K.L."/>
            <person name="Tsai I.J."/>
            <person name="Slot J."/>
            <person name="Sipos G."/>
            <person name="Plett J."/>
            <person name="Nagy L.G."/>
            <person name="Grigoriev I.V."/>
        </authorList>
    </citation>
    <scope>NUCLEOTIDE SEQUENCE</scope>
    <source>
        <strain evidence="1">CCBAS 213</strain>
    </source>
</reference>
<dbReference type="SUPFAM" id="SSF81301">
    <property type="entry name" value="Nucleotidyltransferase"/>
    <property type="match status" value="1"/>
</dbReference>
<comment type="caution">
    <text evidence="1">The sequence shown here is derived from an EMBL/GenBank/DDBJ whole genome shotgun (WGS) entry which is preliminary data.</text>
</comment>
<evidence type="ECO:0008006" key="3">
    <source>
        <dbReference type="Google" id="ProtNLM"/>
    </source>
</evidence>
<evidence type="ECO:0000313" key="2">
    <source>
        <dbReference type="Proteomes" id="UP001175211"/>
    </source>
</evidence>
<accession>A0AA39JPE0</accession>